<dbReference type="Proteomes" id="UP000823588">
    <property type="component" value="Unassembled WGS sequence"/>
</dbReference>
<feature type="compositionally biased region" description="Low complexity" evidence="1">
    <location>
        <begin position="1"/>
        <end position="20"/>
    </location>
</feature>
<name>A0A8T4GDJ5_9EURY</name>
<sequence>MTTQAAWRGAPRAAGGSAAGDTATRELATE</sequence>
<proteinExistence type="predicted"/>
<evidence type="ECO:0000313" key="2">
    <source>
        <dbReference type="EMBL" id="MBP1921789.1"/>
    </source>
</evidence>
<gene>
    <name evidence="2" type="ORF">J2751_000786</name>
</gene>
<reference evidence="2" key="1">
    <citation type="submission" date="2021-03" db="EMBL/GenBank/DDBJ databases">
        <title>Genomic Encyclopedia of Type Strains, Phase IV (KMG-IV): sequencing the most valuable type-strain genomes for metagenomic binning, comparative biology and taxonomic classification.</title>
        <authorList>
            <person name="Goeker M."/>
        </authorList>
    </citation>
    <scope>NUCLEOTIDE SEQUENCE</scope>
    <source>
        <strain evidence="2">DSM 23564</strain>
    </source>
</reference>
<dbReference type="EMBL" id="JAGGKQ010000004">
    <property type="protein sequence ID" value="MBP1921789.1"/>
    <property type="molecule type" value="Genomic_DNA"/>
</dbReference>
<comment type="caution">
    <text evidence="2">The sequence shown here is derived from an EMBL/GenBank/DDBJ whole genome shotgun (WGS) entry which is preliminary data.</text>
</comment>
<accession>A0A8T4GDJ5</accession>
<feature type="region of interest" description="Disordered" evidence="1">
    <location>
        <begin position="1"/>
        <end position="30"/>
    </location>
</feature>
<keyword evidence="3" id="KW-1185">Reference proteome</keyword>
<evidence type="ECO:0000313" key="3">
    <source>
        <dbReference type="Proteomes" id="UP000823588"/>
    </source>
</evidence>
<evidence type="ECO:0000256" key="1">
    <source>
        <dbReference type="SAM" id="MobiDB-lite"/>
    </source>
</evidence>
<dbReference type="AlphaFoldDB" id="A0A8T4GDJ5"/>
<organism evidence="2 3">
    <name type="scientific">Halorubrum alkaliphilum</name>
    <dbReference type="NCBI Taxonomy" id="261290"/>
    <lineage>
        <taxon>Archaea</taxon>
        <taxon>Methanobacteriati</taxon>
        <taxon>Methanobacteriota</taxon>
        <taxon>Stenosarchaea group</taxon>
        <taxon>Halobacteria</taxon>
        <taxon>Halobacteriales</taxon>
        <taxon>Haloferacaceae</taxon>
        <taxon>Halorubrum</taxon>
    </lineage>
</organism>
<protein>
    <submittedName>
        <fullName evidence="2">Uncharacterized protein</fullName>
    </submittedName>
</protein>